<protein>
    <recommendedName>
        <fullName evidence="3">Alpha/beta hydrolase</fullName>
    </recommendedName>
</protein>
<accession>A0A7X0NZ96</accession>
<dbReference type="Gene3D" id="3.40.50.1820">
    <property type="entry name" value="alpha/beta hydrolase"/>
    <property type="match status" value="1"/>
</dbReference>
<dbReference type="SUPFAM" id="SSF53474">
    <property type="entry name" value="alpha/beta-Hydrolases"/>
    <property type="match status" value="1"/>
</dbReference>
<evidence type="ECO:0008006" key="3">
    <source>
        <dbReference type="Google" id="ProtNLM"/>
    </source>
</evidence>
<dbReference type="Proteomes" id="UP000565579">
    <property type="component" value="Unassembled WGS sequence"/>
</dbReference>
<dbReference type="InterPro" id="IPR029058">
    <property type="entry name" value="AB_hydrolase_fold"/>
</dbReference>
<gene>
    <name evidence="1" type="ORF">HD593_007175</name>
</gene>
<comment type="caution">
    <text evidence="1">The sequence shown here is derived from an EMBL/GenBank/DDBJ whole genome shotgun (WGS) entry which is preliminary data.</text>
</comment>
<keyword evidence="2" id="KW-1185">Reference proteome</keyword>
<reference evidence="1 2" key="1">
    <citation type="submission" date="2020-08" db="EMBL/GenBank/DDBJ databases">
        <title>Sequencing the genomes of 1000 actinobacteria strains.</title>
        <authorList>
            <person name="Klenk H.-P."/>
        </authorList>
    </citation>
    <scope>NUCLEOTIDE SEQUENCE [LARGE SCALE GENOMIC DNA]</scope>
    <source>
        <strain evidence="1 2">DSM 43768</strain>
    </source>
</reference>
<dbReference type="AlphaFoldDB" id="A0A7X0NZ96"/>
<sequence>MATQGAARIDVELALRQESDPVPAGRAEQIAAVLPKGVLFATSARVAGQPPAEQARVPQMEWALTSAWPYQGRTATGSAAVHYAAGHERLVRPMILADGFGYGPSDVRSLWHHLNTPYPPHQQRLLDQLLAQGIDVVLLGFGARHTHIQANAGVAATCIRRAISEQAGNAPLVVGGLGMGGLVTRYALAEMENRGEDHQTATYLSYDAPHNGAWIPLILQQLAYFAQALSPAEPGQAALIASPAAQQLLWAWVESGRYSGPVATSSPLRTEFLADLRRVGWFPVRPRKLGVANGAADGTGRNVPPDHLVFEWSELGGLVGATVRTQPERGLNRHLGGMRAVPMWASKSYTSDVGAFDGVPGGTLPLYGMLADQLGAPIAGRYRSTCFVPSVSAVALQYDPLEWPIDLYTDITSLSPEQSQLDDYQCDSHNSEHGQVTGVLADWILGQLGK</sequence>
<evidence type="ECO:0000313" key="1">
    <source>
        <dbReference type="EMBL" id="MBB6552380.1"/>
    </source>
</evidence>
<dbReference type="EMBL" id="JACHMI010000001">
    <property type="protein sequence ID" value="MBB6552380.1"/>
    <property type="molecule type" value="Genomic_DNA"/>
</dbReference>
<evidence type="ECO:0000313" key="2">
    <source>
        <dbReference type="Proteomes" id="UP000565579"/>
    </source>
</evidence>
<proteinExistence type="predicted"/>
<organism evidence="1 2">
    <name type="scientific">Nonomuraea rubra</name>
    <dbReference type="NCBI Taxonomy" id="46180"/>
    <lineage>
        <taxon>Bacteria</taxon>
        <taxon>Bacillati</taxon>
        <taxon>Actinomycetota</taxon>
        <taxon>Actinomycetes</taxon>
        <taxon>Streptosporangiales</taxon>
        <taxon>Streptosporangiaceae</taxon>
        <taxon>Nonomuraea</taxon>
    </lineage>
</organism>
<dbReference type="RefSeq" id="WP_185106307.1">
    <property type="nucleotide sequence ID" value="NZ_BAAAXY010000315.1"/>
</dbReference>
<name>A0A7X0NZ96_9ACTN</name>